<dbReference type="Proteomes" id="UP000242372">
    <property type="component" value="Segment"/>
</dbReference>
<organism evidence="1 2">
    <name type="scientific">Erwinia phage vB_EamM-Bue1</name>
    <dbReference type="NCBI Taxonomy" id="2099338"/>
    <lineage>
        <taxon>Viruses</taxon>
        <taxon>Duplodnaviria</taxon>
        <taxon>Heunggongvirae</taxon>
        <taxon>Uroviricota</taxon>
        <taxon>Caudoviricetes</taxon>
        <taxon>Pantevenvirales</taxon>
        <taxon>Ackermannviridae</taxon>
        <taxon>Nezavisimistyvirus</taxon>
        <taxon>Nezavisimistyvirus bue1</taxon>
    </lineage>
</organism>
<dbReference type="RefSeq" id="YP_009837673.1">
    <property type="nucleotide sequence ID" value="NC_048702.1"/>
</dbReference>
<name>A0A2P1JU87_9CAUD</name>
<protein>
    <submittedName>
        <fullName evidence="1">Uncharacterized protein</fullName>
    </submittedName>
</protein>
<sequence>MMKKFSPVVTARDLVTLDGDEIEKGYYEARKGYVLKGDESRSFVHGWRNGLSDTTGEVDKYQHALAADIARVKREAKRK</sequence>
<dbReference type="KEGG" id="vg:55607866"/>
<accession>A0A2P1JU87</accession>
<proteinExistence type="predicted"/>
<evidence type="ECO:0000313" key="1">
    <source>
        <dbReference type="EMBL" id="AVO22914.1"/>
    </source>
</evidence>
<dbReference type="GeneID" id="55607866"/>
<dbReference type="EMBL" id="MG973030">
    <property type="protein sequence ID" value="AVO22914.1"/>
    <property type="molecule type" value="Genomic_DNA"/>
</dbReference>
<keyword evidence="2" id="KW-1185">Reference proteome</keyword>
<evidence type="ECO:0000313" key="2">
    <source>
        <dbReference type="Proteomes" id="UP000242372"/>
    </source>
</evidence>
<reference evidence="1 2" key="1">
    <citation type="submission" date="2018-02" db="EMBL/GenBank/DDBJ databases">
        <title>Complete Genome Sequences of Erwinia amylovora Phages vB_EamP-S2 and vB_EamM-Bue1.</title>
        <authorList>
            <person name="Knecht L.E."/>
        </authorList>
    </citation>
    <scope>NUCLEOTIDE SEQUENCE [LARGE SCALE GENOMIC DNA]</scope>
</reference>